<dbReference type="Pfam" id="PF00005">
    <property type="entry name" value="ABC_tran"/>
    <property type="match status" value="1"/>
</dbReference>
<evidence type="ECO:0000256" key="6">
    <source>
        <dbReference type="ARBA" id="ARBA00022840"/>
    </source>
</evidence>
<keyword evidence="6 9" id="KW-0067">ATP-binding</keyword>
<dbReference type="EMBL" id="VDUW01000002">
    <property type="protein sequence ID" value="TXL66552.1"/>
    <property type="molecule type" value="Genomic_DNA"/>
</dbReference>
<name>A0A5C8NZS5_9BACI</name>
<dbReference type="Pfam" id="PF08352">
    <property type="entry name" value="oligo_HPY"/>
    <property type="match status" value="1"/>
</dbReference>
<dbReference type="AlphaFoldDB" id="A0A5C8NZS5"/>
<dbReference type="InterPro" id="IPR050388">
    <property type="entry name" value="ABC_Ni/Peptide_Import"/>
</dbReference>
<dbReference type="InterPro" id="IPR003439">
    <property type="entry name" value="ABC_transporter-like_ATP-bd"/>
</dbReference>
<keyword evidence="5" id="KW-0547">Nucleotide-binding</keyword>
<dbReference type="PROSITE" id="PS50893">
    <property type="entry name" value="ABC_TRANSPORTER_2"/>
    <property type="match status" value="1"/>
</dbReference>
<evidence type="ECO:0000256" key="3">
    <source>
        <dbReference type="ARBA" id="ARBA00022448"/>
    </source>
</evidence>
<evidence type="ECO:0000256" key="5">
    <source>
        <dbReference type="ARBA" id="ARBA00022741"/>
    </source>
</evidence>
<dbReference type="CDD" id="cd03257">
    <property type="entry name" value="ABC_NikE_OppD_transporters"/>
    <property type="match status" value="1"/>
</dbReference>
<dbReference type="FunFam" id="3.40.50.300:FF:000016">
    <property type="entry name" value="Oligopeptide ABC transporter ATP-binding component"/>
    <property type="match status" value="1"/>
</dbReference>
<evidence type="ECO:0000256" key="4">
    <source>
        <dbReference type="ARBA" id="ARBA00022475"/>
    </source>
</evidence>
<protein>
    <submittedName>
        <fullName evidence="9">ABC transporter ATP-binding protein</fullName>
    </submittedName>
</protein>
<feature type="domain" description="ABC transporter" evidence="8">
    <location>
        <begin position="11"/>
        <end position="262"/>
    </location>
</feature>
<evidence type="ECO:0000313" key="9">
    <source>
        <dbReference type="EMBL" id="TXL66552.1"/>
    </source>
</evidence>
<evidence type="ECO:0000313" key="10">
    <source>
        <dbReference type="Proteomes" id="UP000321574"/>
    </source>
</evidence>
<dbReference type="NCBIfam" id="TIGR01727">
    <property type="entry name" value="oligo_HPY"/>
    <property type="match status" value="1"/>
</dbReference>
<keyword evidence="3" id="KW-0813">Transport</keyword>
<dbReference type="GO" id="GO:0005524">
    <property type="term" value="F:ATP binding"/>
    <property type="evidence" value="ECO:0007669"/>
    <property type="project" value="UniProtKB-KW"/>
</dbReference>
<dbReference type="PROSITE" id="PS00211">
    <property type="entry name" value="ABC_TRANSPORTER_1"/>
    <property type="match status" value="1"/>
</dbReference>
<keyword evidence="10" id="KW-1185">Reference proteome</keyword>
<dbReference type="InterPro" id="IPR003593">
    <property type="entry name" value="AAA+_ATPase"/>
</dbReference>
<evidence type="ECO:0000256" key="1">
    <source>
        <dbReference type="ARBA" id="ARBA00004202"/>
    </source>
</evidence>
<dbReference type="RefSeq" id="WP_147665952.1">
    <property type="nucleotide sequence ID" value="NZ_VDUW01000002.1"/>
</dbReference>
<evidence type="ECO:0000259" key="8">
    <source>
        <dbReference type="PROSITE" id="PS50893"/>
    </source>
</evidence>
<evidence type="ECO:0000256" key="2">
    <source>
        <dbReference type="ARBA" id="ARBA00005417"/>
    </source>
</evidence>
<dbReference type="SMART" id="SM00382">
    <property type="entry name" value="AAA"/>
    <property type="match status" value="1"/>
</dbReference>
<dbReference type="SUPFAM" id="SSF52540">
    <property type="entry name" value="P-loop containing nucleoside triphosphate hydrolases"/>
    <property type="match status" value="1"/>
</dbReference>
<dbReference type="InterPro" id="IPR027417">
    <property type="entry name" value="P-loop_NTPase"/>
</dbReference>
<dbReference type="GO" id="GO:0016887">
    <property type="term" value="F:ATP hydrolysis activity"/>
    <property type="evidence" value="ECO:0007669"/>
    <property type="project" value="InterPro"/>
</dbReference>
<dbReference type="PANTHER" id="PTHR43297">
    <property type="entry name" value="OLIGOPEPTIDE TRANSPORT ATP-BINDING PROTEIN APPD"/>
    <property type="match status" value="1"/>
</dbReference>
<evidence type="ECO:0000256" key="7">
    <source>
        <dbReference type="ARBA" id="ARBA00023136"/>
    </source>
</evidence>
<comment type="subcellular location">
    <subcellularLocation>
        <location evidence="1">Cell membrane</location>
        <topology evidence="1">Peripheral membrane protein</topology>
    </subcellularLocation>
</comment>
<dbReference type="GO" id="GO:0005886">
    <property type="term" value="C:plasma membrane"/>
    <property type="evidence" value="ECO:0007669"/>
    <property type="project" value="UniProtKB-SubCell"/>
</dbReference>
<dbReference type="Proteomes" id="UP000321574">
    <property type="component" value="Unassembled WGS sequence"/>
</dbReference>
<dbReference type="InterPro" id="IPR017871">
    <property type="entry name" value="ABC_transporter-like_CS"/>
</dbReference>
<dbReference type="InterPro" id="IPR013563">
    <property type="entry name" value="Oligopep_ABC_C"/>
</dbReference>
<accession>A0A5C8NZS5</accession>
<dbReference type="OrthoDB" id="9802264at2"/>
<dbReference type="PANTHER" id="PTHR43297:SF2">
    <property type="entry name" value="DIPEPTIDE TRANSPORT ATP-BINDING PROTEIN DPPD"/>
    <property type="match status" value="1"/>
</dbReference>
<dbReference type="Gene3D" id="3.40.50.300">
    <property type="entry name" value="P-loop containing nucleotide triphosphate hydrolases"/>
    <property type="match status" value="1"/>
</dbReference>
<comment type="similarity">
    <text evidence="2">Belongs to the ABC transporter superfamily.</text>
</comment>
<proteinExistence type="inferred from homology"/>
<gene>
    <name evidence="9" type="ORF">FHP05_03980</name>
</gene>
<comment type="caution">
    <text evidence="9">The sequence shown here is derived from an EMBL/GenBank/DDBJ whole genome shotgun (WGS) entry which is preliminary data.</text>
</comment>
<keyword evidence="7" id="KW-0472">Membrane</keyword>
<sequence length="345" mass="38893">MTYKQQEKDLLKVKKLHTGFYIEGKFHHAIEDINLEVKPKEVVCVVGESGCGKSVMSLSIMQLLPKGISKISDGEILFNGEDLAKKTEKEMNKVRGRDIAMIFQEPMTALNPVFTIGYQLQEVLFNHSNINKKDARKRAIELLREVGIPRAEKIIDEYPHQLSGGMRQRVMIAIAIALHPKLLIADEPTTALDVTVQAQILELLKDIQEKEDMAIMLITHDLGVVADIADRVIVMYAGQIVEEAKVVDLFTKPKHPYTEALLKSIPRMEEVTDKLNTIQGVVPPITNMPEVGCRFVDRCHKAFDSCKKVSPQLGNVNGDQHLARCLLYEKCYPSDYSEEKEEISL</sequence>
<keyword evidence="4" id="KW-1003">Cell membrane</keyword>
<dbReference type="GO" id="GO:0015833">
    <property type="term" value="P:peptide transport"/>
    <property type="evidence" value="ECO:0007669"/>
    <property type="project" value="InterPro"/>
</dbReference>
<reference evidence="9 10" key="1">
    <citation type="submission" date="2019-06" db="EMBL/GenBank/DDBJ databases">
        <title>Cerasibacillus sp. nov., isolated from maize field.</title>
        <authorList>
            <person name="Lin S.-Y."/>
            <person name="Tsai C.-F."/>
            <person name="Young C.-C."/>
        </authorList>
    </citation>
    <scope>NUCLEOTIDE SEQUENCE [LARGE SCALE GENOMIC DNA]</scope>
    <source>
        <strain evidence="9 10">CC-CFT480</strain>
    </source>
</reference>
<organism evidence="9 10">
    <name type="scientific">Cerasibacillus terrae</name>
    <dbReference type="NCBI Taxonomy" id="2498845"/>
    <lineage>
        <taxon>Bacteria</taxon>
        <taxon>Bacillati</taxon>
        <taxon>Bacillota</taxon>
        <taxon>Bacilli</taxon>
        <taxon>Bacillales</taxon>
        <taxon>Bacillaceae</taxon>
        <taxon>Cerasibacillus</taxon>
    </lineage>
</organism>